<dbReference type="EMBL" id="JAGHQL010000112">
    <property type="protein sequence ID" value="KAH0538343.1"/>
    <property type="molecule type" value="Genomic_DNA"/>
</dbReference>
<dbReference type="PIRSF" id="PIRSF016302">
    <property type="entry name" value="Man_a_manosd"/>
    <property type="match status" value="1"/>
</dbReference>
<keyword evidence="14" id="KW-1185">Reference proteome</keyword>
<evidence type="ECO:0000313" key="13">
    <source>
        <dbReference type="EMBL" id="KAH0538343.1"/>
    </source>
</evidence>
<dbReference type="Gene3D" id="1.50.10.20">
    <property type="match status" value="1"/>
</dbReference>
<dbReference type="FunFam" id="1.50.10.20:FF:000006">
    <property type="entry name" value="Mannan endo-1,6-alpha-mannosidase"/>
    <property type="match status" value="1"/>
</dbReference>
<keyword evidence="9 10" id="KW-0326">Glycosidase</keyword>
<dbReference type="GO" id="GO:0008496">
    <property type="term" value="F:mannan endo-1,6-alpha-mannosidase activity"/>
    <property type="evidence" value="ECO:0007669"/>
    <property type="project" value="UniProtKB-UniRule"/>
</dbReference>
<dbReference type="GO" id="GO:0012505">
    <property type="term" value="C:endomembrane system"/>
    <property type="evidence" value="ECO:0007669"/>
    <property type="project" value="UniProtKB-SubCell"/>
</dbReference>
<comment type="catalytic activity">
    <reaction evidence="1 10">
        <text>Random hydrolysis of (1-&gt;6)-alpha-D-mannosidic linkages in unbranched (1-&gt;6)-mannans.</text>
        <dbReference type="EC" id="3.2.1.101"/>
    </reaction>
</comment>
<dbReference type="GO" id="GO:0016052">
    <property type="term" value="P:carbohydrate catabolic process"/>
    <property type="evidence" value="ECO:0007669"/>
    <property type="project" value="InterPro"/>
</dbReference>
<evidence type="ECO:0000256" key="1">
    <source>
        <dbReference type="ARBA" id="ARBA00001452"/>
    </source>
</evidence>
<evidence type="ECO:0000256" key="3">
    <source>
        <dbReference type="ARBA" id="ARBA00009699"/>
    </source>
</evidence>
<reference evidence="13" key="1">
    <citation type="submission" date="2021-03" db="EMBL/GenBank/DDBJ databases">
        <title>Comparative genomics and phylogenomic investigation of the class Geoglossomycetes provide insights into ecological specialization and systematics.</title>
        <authorList>
            <person name="Melie T."/>
            <person name="Pirro S."/>
            <person name="Miller A.N."/>
            <person name="Quandt A."/>
        </authorList>
    </citation>
    <scope>NUCLEOTIDE SEQUENCE</scope>
    <source>
        <strain evidence="13">GBOQ0MN5Z8</strain>
    </source>
</reference>
<dbReference type="PANTHER" id="PTHR12145:SF36">
    <property type="entry name" value="MANNAN ENDO-1,6-ALPHA-MANNOSIDASE DCW1"/>
    <property type="match status" value="1"/>
</dbReference>
<dbReference type="GO" id="GO:0009272">
    <property type="term" value="P:fungal-type cell wall biogenesis"/>
    <property type="evidence" value="ECO:0007669"/>
    <property type="project" value="TreeGrafter"/>
</dbReference>
<dbReference type="Pfam" id="PF03663">
    <property type="entry name" value="Glyco_hydro_76"/>
    <property type="match status" value="1"/>
</dbReference>
<evidence type="ECO:0000256" key="12">
    <source>
        <dbReference type="SAM" id="Phobius"/>
    </source>
</evidence>
<feature type="region of interest" description="Disordered" evidence="11">
    <location>
        <begin position="406"/>
        <end position="431"/>
    </location>
</feature>
<comment type="subcellular location">
    <subcellularLocation>
        <location evidence="2">Endomembrane system</location>
    </subcellularLocation>
</comment>
<dbReference type="SUPFAM" id="SSF48208">
    <property type="entry name" value="Six-hairpin glycosidases"/>
    <property type="match status" value="1"/>
</dbReference>
<evidence type="ECO:0000256" key="8">
    <source>
        <dbReference type="ARBA" id="ARBA00023180"/>
    </source>
</evidence>
<evidence type="ECO:0000256" key="2">
    <source>
        <dbReference type="ARBA" id="ARBA00004308"/>
    </source>
</evidence>
<evidence type="ECO:0000256" key="9">
    <source>
        <dbReference type="ARBA" id="ARBA00023295"/>
    </source>
</evidence>
<evidence type="ECO:0000256" key="11">
    <source>
        <dbReference type="SAM" id="MobiDB-lite"/>
    </source>
</evidence>
<dbReference type="InterPro" id="IPR005198">
    <property type="entry name" value="Glyco_hydro_76"/>
</dbReference>
<name>A0A9P8I679_9PEZI</name>
<keyword evidence="7 12" id="KW-0472">Membrane</keyword>
<evidence type="ECO:0000256" key="4">
    <source>
        <dbReference type="ARBA" id="ARBA00012350"/>
    </source>
</evidence>
<comment type="similarity">
    <text evidence="3 10">Belongs to the glycosyl hydrolase 76 family.</text>
</comment>
<dbReference type="PANTHER" id="PTHR12145">
    <property type="entry name" value="MANNAN ENDO-1,6-ALPHA-MANNOSIDASE DCW1"/>
    <property type="match status" value="1"/>
</dbReference>
<organism evidence="13 14">
    <name type="scientific">Glutinoglossum americanum</name>
    <dbReference type="NCBI Taxonomy" id="1670608"/>
    <lineage>
        <taxon>Eukaryota</taxon>
        <taxon>Fungi</taxon>
        <taxon>Dikarya</taxon>
        <taxon>Ascomycota</taxon>
        <taxon>Pezizomycotina</taxon>
        <taxon>Geoglossomycetes</taxon>
        <taxon>Geoglossales</taxon>
        <taxon>Geoglossaceae</taxon>
        <taxon>Glutinoglossum</taxon>
    </lineage>
</organism>
<evidence type="ECO:0000256" key="6">
    <source>
        <dbReference type="ARBA" id="ARBA00022801"/>
    </source>
</evidence>
<dbReference type="Proteomes" id="UP000698800">
    <property type="component" value="Unassembled WGS sequence"/>
</dbReference>
<keyword evidence="12" id="KW-0812">Transmembrane</keyword>
<evidence type="ECO:0000256" key="5">
    <source>
        <dbReference type="ARBA" id="ARBA00022729"/>
    </source>
</evidence>
<dbReference type="AlphaFoldDB" id="A0A9P8I679"/>
<keyword evidence="12" id="KW-1133">Transmembrane helix</keyword>
<evidence type="ECO:0000313" key="14">
    <source>
        <dbReference type="Proteomes" id="UP000698800"/>
    </source>
</evidence>
<gene>
    <name evidence="13" type="ORF">FGG08_005038</name>
</gene>
<proteinExistence type="inferred from homology"/>
<dbReference type="OrthoDB" id="4187847at2759"/>
<sequence length="461" mass="49637">MVSLLLCAQTAVAIDLNLDDPKSVKAAAKITADGMMKYYVGNQTGQIPGLLPGPYYWWEAGAMFGTMVDYYYYTGNSEYNDVVTQALLAQVGPNNDFMPPNQTKDEGNDDQAFWAFAAMSAAENKFPDPPSNGPQWLALAQAVFNLQTSRWDNTTCGGGLRWQIFPFNNGYNYKNSISNGCFFNLAARLARYTGNETYAQWANTMWDWTVGSPLMGKDGGKPNYAIYDGSDVLKNCTDADLIRWTYNAGVFLHGAAVMWNHPTANDNMGASAQTNDTVWRTRVDGLLGASSVFFTPAPEGVMREAACESHSTCNVDQRSFKAYLSRWYAATTQMAPWTSDTIIPRLRTSAAAAAASCAGGNDGKTCGIKWTNDPPGWDGSFGVGEQMSALSVIMAVLIPQSSVPVTADTGGTSKGDPNAGGQGDRAPLAGPKITPAERVGAGFLTVVMLALLLGTGWWMIV</sequence>
<dbReference type="InterPro" id="IPR008928">
    <property type="entry name" value="6-hairpin_glycosidase_sf"/>
</dbReference>
<dbReference type="InterPro" id="IPR014480">
    <property type="entry name" value="Mannan-1_6-alpha_mannosidase"/>
</dbReference>
<evidence type="ECO:0000256" key="7">
    <source>
        <dbReference type="ARBA" id="ARBA00023136"/>
    </source>
</evidence>
<protein>
    <recommendedName>
        <fullName evidence="4 10">Mannan endo-1,6-alpha-mannosidase</fullName>
        <ecNumber evidence="4 10">3.2.1.101</ecNumber>
    </recommendedName>
</protein>
<keyword evidence="6 10" id="KW-0378">Hydrolase</keyword>
<accession>A0A9P8I679</accession>
<keyword evidence="8" id="KW-0325">Glycoprotein</keyword>
<comment type="caution">
    <text evidence="13">The sequence shown here is derived from an EMBL/GenBank/DDBJ whole genome shotgun (WGS) entry which is preliminary data.</text>
</comment>
<evidence type="ECO:0000256" key="10">
    <source>
        <dbReference type="PIRNR" id="PIRNR016302"/>
    </source>
</evidence>
<dbReference type="EC" id="3.2.1.101" evidence="4 10"/>
<keyword evidence="5" id="KW-0732">Signal</keyword>
<feature type="transmembrane region" description="Helical" evidence="12">
    <location>
        <begin position="439"/>
        <end position="460"/>
    </location>
</feature>